<protein>
    <submittedName>
        <fullName evidence="4">HABP4_PAI-RBP1 domain-containing protein</fullName>
    </submittedName>
</protein>
<feature type="domain" description="Hyaluronan/mRNA-binding protein" evidence="2">
    <location>
        <begin position="180"/>
        <end position="275"/>
    </location>
</feature>
<dbReference type="Gene3D" id="6.10.140.1040">
    <property type="match status" value="1"/>
</dbReference>
<feature type="compositionally biased region" description="Basic and acidic residues" evidence="1">
    <location>
        <begin position="93"/>
        <end position="108"/>
    </location>
</feature>
<evidence type="ECO:0000313" key="4">
    <source>
        <dbReference type="WBParaSite" id="ACAC_0001148401-mRNA-1"/>
    </source>
</evidence>
<sequence length="375" mass="40884">MVEYGCNVANKFGFMSDDDEFDDPQELISRVAQLEAEKAAAQKKADKLAKQIAATPKDAAKPAGGKENTKPNGGERGGRGGRGRGRGGVPRPARQEGEFAERFGESRGTRGFRGMRGRGAPFRGRGGNVNVFSETTKDSQNKVDDVTSDSPVIEFSGERRGRSGRGLFNGERRARRGLRGGRQFDRQSGSVRAGVRGVEKKEGYGRGNWGDDKDELAGETEPLPAVDEPEAPRELPVDELPMESVEVDTQKTLKEFYGSRKKEAPKFNVRKAGEGEEKNLGKLVKLQKEVVVDKEEEEVSIIRREPREKVVHIDIQFAEPNRGYRGERGDYRGDRPPRGRGGTRGGGRGARGGGRGQAPPSFDASLDAFPALGSK</sequence>
<proteinExistence type="predicted"/>
<dbReference type="SMART" id="SM01233">
    <property type="entry name" value="HABP4_PAI-RBP1"/>
    <property type="match status" value="1"/>
</dbReference>
<keyword evidence="3" id="KW-1185">Reference proteome</keyword>
<evidence type="ECO:0000256" key="1">
    <source>
        <dbReference type="SAM" id="MobiDB-lite"/>
    </source>
</evidence>
<dbReference type="InterPro" id="IPR006861">
    <property type="entry name" value="HABP4_PAIRBP1-bd"/>
</dbReference>
<evidence type="ECO:0000259" key="2">
    <source>
        <dbReference type="SMART" id="SM01233"/>
    </source>
</evidence>
<dbReference type="Pfam" id="PF04774">
    <property type="entry name" value="HABP4_PAI-RBP1"/>
    <property type="match status" value="1"/>
</dbReference>
<feature type="region of interest" description="Disordered" evidence="1">
    <location>
        <begin position="319"/>
        <end position="375"/>
    </location>
</feature>
<feature type="compositionally biased region" description="Basic and acidic residues" evidence="1">
    <location>
        <begin position="40"/>
        <end position="49"/>
    </location>
</feature>
<feature type="region of interest" description="Disordered" evidence="1">
    <location>
        <begin position="40"/>
        <end position="244"/>
    </location>
</feature>
<feature type="compositionally biased region" description="Basic and acidic residues" evidence="1">
    <location>
        <begin position="322"/>
        <end position="337"/>
    </location>
</feature>
<dbReference type="GO" id="GO:0005737">
    <property type="term" value="C:cytoplasm"/>
    <property type="evidence" value="ECO:0007669"/>
    <property type="project" value="TreeGrafter"/>
</dbReference>
<dbReference type="GO" id="GO:0003723">
    <property type="term" value="F:RNA binding"/>
    <property type="evidence" value="ECO:0007669"/>
    <property type="project" value="InterPro"/>
</dbReference>
<dbReference type="Proteomes" id="UP000035642">
    <property type="component" value="Unassembled WGS sequence"/>
</dbReference>
<reference evidence="3" key="1">
    <citation type="submission" date="2012-09" db="EMBL/GenBank/DDBJ databases">
        <authorList>
            <person name="Martin A.A."/>
        </authorList>
    </citation>
    <scope>NUCLEOTIDE SEQUENCE</scope>
</reference>
<evidence type="ECO:0000313" key="3">
    <source>
        <dbReference type="Proteomes" id="UP000035642"/>
    </source>
</evidence>
<feature type="compositionally biased region" description="Basic and acidic residues" evidence="1">
    <location>
        <begin position="135"/>
        <end position="145"/>
    </location>
</feature>
<organism evidence="3 4">
    <name type="scientific">Angiostrongylus cantonensis</name>
    <name type="common">Rat lungworm</name>
    <dbReference type="NCBI Taxonomy" id="6313"/>
    <lineage>
        <taxon>Eukaryota</taxon>
        <taxon>Metazoa</taxon>
        <taxon>Ecdysozoa</taxon>
        <taxon>Nematoda</taxon>
        <taxon>Chromadorea</taxon>
        <taxon>Rhabditida</taxon>
        <taxon>Rhabditina</taxon>
        <taxon>Rhabditomorpha</taxon>
        <taxon>Strongyloidea</taxon>
        <taxon>Metastrongylidae</taxon>
        <taxon>Angiostrongylus</taxon>
    </lineage>
</organism>
<feature type="compositionally biased region" description="Gly residues" evidence="1">
    <location>
        <begin position="339"/>
        <end position="356"/>
    </location>
</feature>
<dbReference type="GO" id="GO:0005634">
    <property type="term" value="C:nucleus"/>
    <property type="evidence" value="ECO:0007669"/>
    <property type="project" value="TreeGrafter"/>
</dbReference>
<dbReference type="AlphaFoldDB" id="A0A0K0DJB7"/>
<dbReference type="InterPro" id="IPR039764">
    <property type="entry name" value="HABP4/SERBP1-like"/>
</dbReference>
<name>A0A0K0DJB7_ANGCA</name>
<dbReference type="PANTHER" id="PTHR12299:SF17">
    <property type="entry name" value="AT19571P-RELATED"/>
    <property type="match status" value="1"/>
</dbReference>
<dbReference type="WBParaSite" id="ACAC_0001148401-mRNA-1">
    <property type="protein sequence ID" value="ACAC_0001148401-mRNA-1"/>
    <property type="gene ID" value="ACAC_0001148401"/>
</dbReference>
<dbReference type="PANTHER" id="PTHR12299">
    <property type="entry name" value="HYALURONIC ACID-BINDING PROTEIN 4"/>
    <property type="match status" value="1"/>
</dbReference>
<reference evidence="4" key="2">
    <citation type="submission" date="2017-02" db="UniProtKB">
        <authorList>
            <consortium name="WormBaseParasite"/>
        </authorList>
    </citation>
    <scope>IDENTIFICATION</scope>
</reference>
<accession>A0A0K0DJB7</accession>
<dbReference type="STRING" id="6313.A0A0K0DJB7"/>